<name>A0A1X9YQM9_9BACT</name>
<dbReference type="OrthoDB" id="5245199at2"/>
<feature type="transmembrane region" description="Helical" evidence="1">
    <location>
        <begin position="247"/>
        <end position="265"/>
    </location>
</feature>
<dbReference type="STRING" id="709015.GCA_000472485_01358"/>
<accession>A0A1X9YQM9</accession>
<proteinExistence type="predicted"/>
<evidence type="ECO:0000313" key="2">
    <source>
        <dbReference type="EMBL" id="ARS35173.1"/>
    </source>
</evidence>
<feature type="transmembrane region" description="Helical" evidence="1">
    <location>
        <begin position="313"/>
        <end position="333"/>
    </location>
</feature>
<evidence type="ECO:0000256" key="1">
    <source>
        <dbReference type="SAM" id="Phobius"/>
    </source>
</evidence>
<feature type="transmembrane region" description="Helical" evidence="1">
    <location>
        <begin position="112"/>
        <end position="132"/>
    </location>
</feature>
<reference evidence="3" key="1">
    <citation type="submission" date="2017-05" db="EMBL/GenBank/DDBJ databases">
        <authorList>
            <person name="Ray J."/>
            <person name="Price M."/>
            <person name="Deutschbauer A."/>
        </authorList>
    </citation>
    <scope>NUCLEOTIDE SEQUENCE [LARGE SCALE GENOMIC DNA]</scope>
    <source>
        <strain evidence="3">DSM 19842</strain>
    </source>
</reference>
<feature type="transmembrane region" description="Helical" evidence="1">
    <location>
        <begin position="153"/>
        <end position="172"/>
    </location>
</feature>
<feature type="transmembrane region" description="Helical" evidence="1">
    <location>
        <begin position="86"/>
        <end position="106"/>
    </location>
</feature>
<feature type="transmembrane region" description="Helical" evidence="1">
    <location>
        <begin position="223"/>
        <end position="241"/>
    </location>
</feature>
<feature type="transmembrane region" description="Helical" evidence="1">
    <location>
        <begin position="396"/>
        <end position="419"/>
    </location>
</feature>
<feature type="transmembrane region" description="Helical" evidence="1">
    <location>
        <begin position="372"/>
        <end position="390"/>
    </location>
</feature>
<protein>
    <recommendedName>
        <fullName evidence="4">Cytochrome C oxidase subunit I</fullName>
    </recommendedName>
</protein>
<keyword evidence="1" id="KW-1133">Transmembrane helix</keyword>
<dbReference type="InterPro" id="IPR036927">
    <property type="entry name" value="Cyt_c_oxase-like_su1_sf"/>
</dbReference>
<feature type="transmembrane region" description="Helical" evidence="1">
    <location>
        <begin position="285"/>
        <end position="301"/>
    </location>
</feature>
<feature type="transmembrane region" description="Helical" evidence="1">
    <location>
        <begin position="192"/>
        <end position="211"/>
    </location>
</feature>
<evidence type="ECO:0000313" key="3">
    <source>
        <dbReference type="Proteomes" id="UP000266292"/>
    </source>
</evidence>
<dbReference type="Gene3D" id="1.20.210.10">
    <property type="entry name" value="Cytochrome c oxidase-like, subunit I domain"/>
    <property type="match status" value="2"/>
</dbReference>
<keyword evidence="3" id="KW-1185">Reference proteome</keyword>
<keyword evidence="1" id="KW-0812">Transmembrane</keyword>
<dbReference type="AlphaFoldDB" id="A0A1X9YQM9"/>
<keyword evidence="1" id="KW-0472">Membrane</keyword>
<organism evidence="2 3">
    <name type="scientific">Pontibacter actiniarum</name>
    <dbReference type="NCBI Taxonomy" id="323450"/>
    <lineage>
        <taxon>Bacteria</taxon>
        <taxon>Pseudomonadati</taxon>
        <taxon>Bacteroidota</taxon>
        <taxon>Cytophagia</taxon>
        <taxon>Cytophagales</taxon>
        <taxon>Hymenobacteraceae</taxon>
        <taxon>Pontibacter</taxon>
    </lineage>
</organism>
<sequence>MSTATVSNSPSKWVVLPHFAFAALSFMALSVLLLFSTDAFGGHYFHPKLLTLTHVAVLGWATMLIFGALYQLLPVVLECRLYSEKLAVYTCGLLSSGTISLAYSFWYFQLGWTMHLAACLLLIAFLLFNINVIQTARKAPKWTIEADFIVTSAVWLLVTGLVGVLMALNFTYPFLPQEHVHYLKLHAHIGMAGWFLLLIIGVGAKLIPMFLLAHPQGTRKLNWAYNLINGGLLLFIVDHMLLHTGWLPLYAGLVAAGLLLFLSYLQEARKTMQRKEVDLGMQQTFVALALLLLPLVLVFVVSSDLKLPQGLQLSLYLVYGISVFLGFVTALILGQTFKTLPFIVWMHAYEDHVGKYKTPLPKDLYSHTLLRWQNISYLAGFVMLLAGVLLGQRQLILAGSIVFSIAASLYTANVFQLLLHRAHDLKPFTYGSANT</sequence>
<feature type="transmembrane region" description="Helical" evidence="1">
    <location>
        <begin position="55"/>
        <end position="77"/>
    </location>
</feature>
<feature type="transmembrane region" description="Helical" evidence="1">
    <location>
        <begin position="12"/>
        <end position="35"/>
    </location>
</feature>
<dbReference type="SUPFAM" id="SSF81442">
    <property type="entry name" value="Cytochrome c oxidase subunit I-like"/>
    <property type="match status" value="1"/>
</dbReference>
<dbReference type="Proteomes" id="UP000266292">
    <property type="component" value="Chromosome"/>
</dbReference>
<gene>
    <name evidence="2" type="ORF">CA264_06800</name>
</gene>
<dbReference type="KEGG" id="pact:CA264_06800"/>
<evidence type="ECO:0008006" key="4">
    <source>
        <dbReference type="Google" id="ProtNLM"/>
    </source>
</evidence>
<dbReference type="RefSeq" id="WP_025605745.1">
    <property type="nucleotide sequence ID" value="NZ_CP021235.1"/>
</dbReference>
<dbReference type="EMBL" id="CP021235">
    <property type="protein sequence ID" value="ARS35173.1"/>
    <property type="molecule type" value="Genomic_DNA"/>
</dbReference>